<dbReference type="EMBL" id="BMES01000002">
    <property type="protein sequence ID" value="GGH19535.1"/>
    <property type="molecule type" value="Genomic_DNA"/>
</dbReference>
<dbReference type="InterPro" id="IPR013211">
    <property type="entry name" value="LVIVD"/>
</dbReference>
<comment type="caution">
    <text evidence="1">The sequence shown here is derived from an EMBL/GenBank/DDBJ whole genome shotgun (WGS) entry which is preliminary data.</text>
</comment>
<evidence type="ECO:0008006" key="3">
    <source>
        <dbReference type="Google" id="ProtNLM"/>
    </source>
</evidence>
<keyword evidence="2" id="KW-1185">Reference proteome</keyword>
<dbReference type="Pfam" id="PF08309">
    <property type="entry name" value="LVIVD"/>
    <property type="match status" value="3"/>
</dbReference>
<dbReference type="AlphaFoldDB" id="A0A917I707"/>
<dbReference type="SUPFAM" id="SSF51004">
    <property type="entry name" value="C-terminal (heme d1) domain of cytochrome cd1-nitrite reductase"/>
    <property type="match status" value="1"/>
</dbReference>
<dbReference type="Proteomes" id="UP000603912">
    <property type="component" value="Unassembled WGS sequence"/>
</dbReference>
<evidence type="ECO:0000313" key="1">
    <source>
        <dbReference type="EMBL" id="GGH19535.1"/>
    </source>
</evidence>
<reference evidence="1" key="1">
    <citation type="journal article" date="2014" name="Int. J. Syst. Evol. Microbiol.">
        <title>Complete genome sequence of Corynebacterium casei LMG S-19264T (=DSM 44701T), isolated from a smear-ripened cheese.</title>
        <authorList>
            <consortium name="US DOE Joint Genome Institute (JGI-PGF)"/>
            <person name="Walter F."/>
            <person name="Albersmeier A."/>
            <person name="Kalinowski J."/>
            <person name="Ruckert C."/>
        </authorList>
    </citation>
    <scope>NUCLEOTIDE SEQUENCE</scope>
    <source>
        <strain evidence="1">CGMCC 1.12214</strain>
    </source>
</reference>
<gene>
    <name evidence="1" type="ORF">GCM10007036_22510</name>
</gene>
<reference evidence="1" key="2">
    <citation type="submission" date="2020-09" db="EMBL/GenBank/DDBJ databases">
        <authorList>
            <person name="Sun Q."/>
            <person name="Zhou Y."/>
        </authorList>
    </citation>
    <scope>NUCLEOTIDE SEQUENCE</scope>
    <source>
        <strain evidence="1">CGMCC 1.12214</strain>
    </source>
</reference>
<organism evidence="1 2">
    <name type="scientific">Alsobacter metallidurans</name>
    <dbReference type="NCBI Taxonomy" id="340221"/>
    <lineage>
        <taxon>Bacteria</taxon>
        <taxon>Pseudomonadati</taxon>
        <taxon>Pseudomonadota</taxon>
        <taxon>Alphaproteobacteria</taxon>
        <taxon>Hyphomicrobiales</taxon>
        <taxon>Alsobacteraceae</taxon>
        <taxon>Alsobacter</taxon>
    </lineage>
</organism>
<name>A0A917I707_9HYPH</name>
<accession>A0A917I707</accession>
<sequence length="421" mass="47536">MQDGMAKNVRRLGQLDIPGGGQVVMDGKGYAYVGHMKPPYGTSIIDVSNPSDPRIVSQIRLDDDRSHTHKVRVAGDIMITNVEQNERHPKRRAARLRALEQRWLAERGAPASDAELAAELRLKPESLPALRKIEPQPYHDGGFKIWDISNRAQPRFLAYQRTFGFGVHRFDMDENYAYISTEMEGYRGNILVIYDIRNPERPAEVSRWWMPGQHEAGGETPFWRGESNRLHHAMRAGDELWAAVWYAGVRRIDISDIRNPRTVAEFNYHPPTPEPTHTILPALTPIGGRRIAVGVDEEHDHTPGQPHAHLWIFDVSDGEFRPISTFHVSELDSPYAREGRFGAHQFQEHIDGTLLFCAWFSGGLRVVDIANPEEPREVGHFIPEPRAGQSSPQTNDVDVDASGVVTLIDRNQGFDVLAYEG</sequence>
<evidence type="ECO:0000313" key="2">
    <source>
        <dbReference type="Proteomes" id="UP000603912"/>
    </source>
</evidence>
<dbReference type="InterPro" id="IPR011048">
    <property type="entry name" value="Haem_d1_sf"/>
</dbReference>
<proteinExistence type="predicted"/>
<dbReference type="RefSeq" id="WP_188517869.1">
    <property type="nucleotide sequence ID" value="NZ_BMES01000002.1"/>
</dbReference>
<protein>
    <recommendedName>
        <fullName evidence="3">RNA polymerase subunit sigma-70</fullName>
    </recommendedName>
</protein>